<feature type="active site" description="Proton donor/acceptor" evidence="3">
    <location>
        <position position="81"/>
    </location>
</feature>
<evidence type="ECO:0000313" key="5">
    <source>
        <dbReference type="EMBL" id="PAE87455.1"/>
    </source>
</evidence>
<organism evidence="5 6">
    <name type="scientific">Shouchella clausii</name>
    <name type="common">Alkalihalobacillus clausii</name>
    <dbReference type="NCBI Taxonomy" id="79880"/>
    <lineage>
        <taxon>Bacteria</taxon>
        <taxon>Bacillati</taxon>
        <taxon>Bacillota</taxon>
        <taxon>Bacilli</taxon>
        <taxon>Bacillales</taxon>
        <taxon>Bacillaceae</taxon>
        <taxon>Shouchella</taxon>
    </lineage>
</organism>
<dbReference type="PANTHER" id="PTHR48100:SF1">
    <property type="entry name" value="HISTIDINE PHOSPHATASE FAMILY PROTEIN-RELATED"/>
    <property type="match status" value="1"/>
</dbReference>
<dbReference type="InterPro" id="IPR029033">
    <property type="entry name" value="His_PPase_superfam"/>
</dbReference>
<evidence type="ECO:0000256" key="2">
    <source>
        <dbReference type="ARBA" id="ARBA00023235"/>
    </source>
</evidence>
<evidence type="ECO:0000256" key="3">
    <source>
        <dbReference type="PIRSR" id="PIRSR613078-1"/>
    </source>
</evidence>
<dbReference type="PANTHER" id="PTHR48100">
    <property type="entry name" value="BROAD-SPECIFICITY PHOSPHATASE YOR283W-RELATED"/>
    <property type="match status" value="1"/>
</dbReference>
<gene>
    <name evidence="5" type="ORF">CHH72_18540</name>
</gene>
<feature type="binding site" evidence="4">
    <location>
        <begin position="7"/>
        <end position="14"/>
    </location>
    <ligand>
        <name>substrate</name>
    </ligand>
</feature>
<proteinExistence type="predicted"/>
<protein>
    <submittedName>
        <fullName evidence="5">Histidine phosphatase family protein</fullName>
    </submittedName>
</protein>
<dbReference type="GO" id="GO:0005524">
    <property type="term" value="F:ATP binding"/>
    <property type="evidence" value="ECO:0007669"/>
    <property type="project" value="InterPro"/>
</dbReference>
<feature type="active site" description="Tele-phosphohistidine intermediate" evidence="3">
    <location>
        <position position="8"/>
    </location>
</feature>
<feature type="binding site" evidence="4">
    <location>
        <position position="57"/>
    </location>
    <ligand>
        <name>substrate</name>
    </ligand>
</feature>
<dbReference type="GO" id="GO:0006003">
    <property type="term" value="P:fructose 2,6-bisphosphate metabolic process"/>
    <property type="evidence" value="ECO:0007669"/>
    <property type="project" value="InterPro"/>
</dbReference>
<dbReference type="InterPro" id="IPR050275">
    <property type="entry name" value="PGM_Phosphatase"/>
</dbReference>
<evidence type="ECO:0000256" key="4">
    <source>
        <dbReference type="PIRSR" id="PIRSR613078-2"/>
    </source>
</evidence>
<dbReference type="SMART" id="SM00855">
    <property type="entry name" value="PGAM"/>
    <property type="match status" value="1"/>
</dbReference>
<dbReference type="AlphaFoldDB" id="A0A268NWP9"/>
<evidence type="ECO:0000313" key="6">
    <source>
        <dbReference type="Proteomes" id="UP000216207"/>
    </source>
</evidence>
<name>A0A268NWP9_SHOCL</name>
<dbReference type="InterPro" id="IPR003094">
    <property type="entry name" value="6Pfruct_kin"/>
</dbReference>
<dbReference type="GO" id="GO:0016791">
    <property type="term" value="F:phosphatase activity"/>
    <property type="evidence" value="ECO:0007669"/>
    <property type="project" value="TreeGrafter"/>
</dbReference>
<dbReference type="InterPro" id="IPR013078">
    <property type="entry name" value="His_Pase_superF_clade-1"/>
</dbReference>
<dbReference type="RefSeq" id="WP_063609420.1">
    <property type="nucleotide sequence ID" value="NZ_BOQS01000021.1"/>
</dbReference>
<dbReference type="GO" id="GO:0005737">
    <property type="term" value="C:cytoplasm"/>
    <property type="evidence" value="ECO:0007669"/>
    <property type="project" value="TreeGrafter"/>
</dbReference>
<dbReference type="Gene3D" id="3.40.50.1240">
    <property type="entry name" value="Phosphoglycerate mutase-like"/>
    <property type="match status" value="1"/>
</dbReference>
<sequence length="215" mass="24002">MKLYMIRHGESEGNRLGKIQGSMDFPLSDLGEKQAQAVARFCTTLAADYLYTSDLTRAANTAQAISEETQLPPRKWELLREVHLGPLQGLTRSEIADRFPETTGKPLIASGIDGTESAQALTERCNSLLSQLKKAHRDDESVILVSHGGFISCLLMYAIVGEQWAAFERPFVIGNTSVTLLEWKEEDERYLLHYTNRTAHLETVRADLTAKHGLL</sequence>
<dbReference type="CDD" id="cd07067">
    <property type="entry name" value="HP_PGM_like"/>
    <property type="match status" value="1"/>
</dbReference>
<accession>A0A268NWP9</accession>
<dbReference type="PRINTS" id="PR00991">
    <property type="entry name" value="6PFRUCTKNASE"/>
</dbReference>
<dbReference type="PROSITE" id="PS00175">
    <property type="entry name" value="PG_MUTASE"/>
    <property type="match status" value="1"/>
</dbReference>
<dbReference type="EMBL" id="NPCC01000034">
    <property type="protein sequence ID" value="PAE87455.1"/>
    <property type="molecule type" value="Genomic_DNA"/>
</dbReference>
<dbReference type="InterPro" id="IPR001345">
    <property type="entry name" value="PG/BPGM_mutase_AS"/>
</dbReference>
<dbReference type="SUPFAM" id="SSF53254">
    <property type="entry name" value="Phosphoglycerate mutase-like"/>
    <property type="match status" value="1"/>
</dbReference>
<evidence type="ECO:0000256" key="1">
    <source>
        <dbReference type="ARBA" id="ARBA00023152"/>
    </source>
</evidence>
<dbReference type="Pfam" id="PF00300">
    <property type="entry name" value="His_Phos_1"/>
    <property type="match status" value="1"/>
</dbReference>
<dbReference type="Proteomes" id="UP000216207">
    <property type="component" value="Unassembled WGS sequence"/>
</dbReference>
<keyword evidence="1" id="KW-0324">Glycolysis</keyword>
<keyword evidence="2" id="KW-0413">Isomerase</keyword>
<reference evidence="5 6" key="1">
    <citation type="submission" date="2017-07" db="EMBL/GenBank/DDBJ databases">
        <title>Isolation and whole genome analysis of endospore-forming bacteria from heroin.</title>
        <authorList>
            <person name="Kalinowski J."/>
            <person name="Ahrens B."/>
            <person name="Al-Dilaimi A."/>
            <person name="Winkler A."/>
            <person name="Wibberg D."/>
            <person name="Schleenbecker U."/>
            <person name="Ruckert C."/>
            <person name="Wolfel R."/>
            <person name="Grass G."/>
        </authorList>
    </citation>
    <scope>NUCLEOTIDE SEQUENCE [LARGE SCALE GENOMIC DNA]</scope>
    <source>
        <strain evidence="5 6">7539</strain>
    </source>
</reference>
<comment type="caution">
    <text evidence="5">The sequence shown here is derived from an EMBL/GenBank/DDBJ whole genome shotgun (WGS) entry which is preliminary data.</text>
</comment>